<evidence type="ECO:0000256" key="2">
    <source>
        <dbReference type="ARBA" id="ARBA00023015"/>
    </source>
</evidence>
<feature type="region of interest" description="Disordered" evidence="8">
    <location>
        <begin position="260"/>
        <end position="284"/>
    </location>
</feature>
<dbReference type="Gene3D" id="1.10.10.10">
    <property type="entry name" value="Winged helix-like DNA-binding domain superfamily/Winged helix DNA-binding domain"/>
    <property type="match status" value="1"/>
</dbReference>
<comment type="similarity">
    <text evidence="7">Belongs to the TFIIE beta subunit family.</text>
</comment>
<sequence>MDPSLLKEREAFKKRALAQPSVENKSKGDDGNAKKRRKGPEVTKGKGGRLEVMGGGMSSKQPLSSKPTTYKSMSSSSQYKFGVLAKIVNYMKTRHQKGDTHELDIDEILDETHQTDVGHNTKLWLKNEALKNNPKIECLPGEKFKFKPMYNIPNKKALLRLLQKHDLKGYGGVLLDDVEESLPKCDKAIKVLGDDILIITRSNDKKKILFYNDKSLDNCEIDEDIVKLWRSTTVDGMDDNKIEDYLRRNNIVSMQDMGIRNPIPMHNRRGGKRNSKRRKGFKTHNEHMEGILEDYSAK</sequence>
<evidence type="ECO:0000256" key="3">
    <source>
        <dbReference type="ARBA" id="ARBA00023125"/>
    </source>
</evidence>
<dbReference type="InterPro" id="IPR016656">
    <property type="entry name" value="TFIIE-bsu"/>
</dbReference>
<dbReference type="PROSITE" id="PS51351">
    <property type="entry name" value="TFIIE_BETA_C"/>
    <property type="match status" value="1"/>
</dbReference>
<evidence type="ECO:0000256" key="5">
    <source>
        <dbReference type="ARBA" id="ARBA00023242"/>
    </source>
</evidence>
<feature type="region of interest" description="Disordered" evidence="8">
    <location>
        <begin position="1"/>
        <end position="73"/>
    </location>
</feature>
<dbReference type="GO" id="GO:0006367">
    <property type="term" value="P:transcription initiation at RNA polymerase II promoter"/>
    <property type="evidence" value="ECO:0007669"/>
    <property type="project" value="UniProtKB-UniRule"/>
</dbReference>
<evidence type="ECO:0000313" key="10">
    <source>
        <dbReference type="Proteomes" id="UP000749559"/>
    </source>
</evidence>
<dbReference type="PIRSF" id="PIRSF016398">
    <property type="entry name" value="TFIIE-beta"/>
    <property type="match status" value="1"/>
</dbReference>
<accession>A0A8J1XRK4</accession>
<keyword evidence="5 7" id="KW-0539">Nucleus</keyword>
<organism evidence="9 10">
    <name type="scientific">Owenia fusiformis</name>
    <name type="common">Polychaete worm</name>
    <dbReference type="NCBI Taxonomy" id="6347"/>
    <lineage>
        <taxon>Eukaryota</taxon>
        <taxon>Metazoa</taxon>
        <taxon>Spiralia</taxon>
        <taxon>Lophotrochozoa</taxon>
        <taxon>Annelida</taxon>
        <taxon>Polychaeta</taxon>
        <taxon>Sedentaria</taxon>
        <taxon>Canalipalpata</taxon>
        <taxon>Sabellida</taxon>
        <taxon>Oweniida</taxon>
        <taxon>Oweniidae</taxon>
        <taxon>Owenia</taxon>
    </lineage>
</organism>
<dbReference type="InterPro" id="IPR036390">
    <property type="entry name" value="WH_DNA-bd_sf"/>
</dbReference>
<comment type="subunit">
    <text evidence="7">Tetramer of two alpha and two beta chains.</text>
</comment>
<dbReference type="SUPFAM" id="SSF46785">
    <property type="entry name" value="Winged helix' DNA-binding domain"/>
    <property type="match status" value="1"/>
</dbReference>
<dbReference type="OrthoDB" id="5323195at2759"/>
<proteinExistence type="inferred from homology"/>
<name>A0A8J1XRK4_OWEFU</name>
<comment type="caution">
    <text evidence="9">The sequence shown here is derived from an EMBL/GenBank/DDBJ whole genome shotgun (WGS) entry which is preliminary data.</text>
</comment>
<dbReference type="PANTHER" id="PTHR12716:SF8">
    <property type="entry name" value="TRANSCRIPTION INITIATION FACTOR IIE SUBUNIT BETA"/>
    <property type="match status" value="1"/>
</dbReference>
<dbReference type="Proteomes" id="UP000749559">
    <property type="component" value="Unassembled WGS sequence"/>
</dbReference>
<dbReference type="FunFam" id="1.10.10.10:FF:000177">
    <property type="entry name" value="Transcription initiation factor IIE subunit beta"/>
    <property type="match status" value="1"/>
</dbReference>
<feature type="compositionally biased region" description="Polar residues" evidence="8">
    <location>
        <begin position="58"/>
        <end position="73"/>
    </location>
</feature>
<dbReference type="PANTHER" id="PTHR12716">
    <property type="entry name" value="TRANSCRIPTION INITIATION FACTOR IIE, BETA SUBUNIT"/>
    <property type="match status" value="1"/>
</dbReference>
<evidence type="ECO:0000256" key="4">
    <source>
        <dbReference type="ARBA" id="ARBA00023163"/>
    </source>
</evidence>
<dbReference type="GO" id="GO:0001097">
    <property type="term" value="F:TFIIH-class transcription factor complex binding"/>
    <property type="evidence" value="ECO:0007669"/>
    <property type="project" value="TreeGrafter"/>
</dbReference>
<dbReference type="InterPro" id="IPR003166">
    <property type="entry name" value="TFIIE_bsu_DNA-bd"/>
</dbReference>
<evidence type="ECO:0000256" key="1">
    <source>
        <dbReference type="ARBA" id="ARBA00004123"/>
    </source>
</evidence>
<evidence type="ECO:0000313" key="9">
    <source>
        <dbReference type="EMBL" id="CAH1789227.1"/>
    </source>
</evidence>
<dbReference type="EMBL" id="CAIIXF020000007">
    <property type="protein sequence ID" value="CAH1789227.1"/>
    <property type="molecule type" value="Genomic_DNA"/>
</dbReference>
<keyword evidence="4 7" id="KW-0804">Transcription</keyword>
<feature type="compositionally biased region" description="Basic and acidic residues" evidence="8">
    <location>
        <begin position="24"/>
        <end position="44"/>
    </location>
</feature>
<dbReference type="InterPro" id="IPR040501">
    <property type="entry name" value="TFA2_Winged_2"/>
</dbReference>
<keyword evidence="3 7" id="KW-0238">DNA-binding</keyword>
<evidence type="ECO:0000256" key="8">
    <source>
        <dbReference type="SAM" id="MobiDB-lite"/>
    </source>
</evidence>
<comment type="subcellular location">
    <subcellularLocation>
        <location evidence="1 7">Nucleus</location>
    </subcellularLocation>
</comment>
<evidence type="ECO:0000256" key="6">
    <source>
        <dbReference type="ARBA" id="ARBA00025581"/>
    </source>
</evidence>
<evidence type="ECO:0000256" key="7">
    <source>
        <dbReference type="PIRNR" id="PIRNR016398"/>
    </source>
</evidence>
<gene>
    <name evidence="9" type="ORF">OFUS_LOCUS14628</name>
</gene>
<dbReference type="AlphaFoldDB" id="A0A8J1XRK4"/>
<dbReference type="Pfam" id="PF18121">
    <property type="entry name" value="TFA2_Winged_2"/>
    <property type="match status" value="1"/>
</dbReference>
<comment type="function">
    <text evidence="6 7">Recruits TFIIH to the initiation complex and stimulates the RNA polymerase II C-terminal domain kinase and DNA-dependent ATPase activities of TFIIH. Both TFIIH and TFIIE are required for promoter clearance by RNA polymerase.</text>
</comment>
<dbReference type="InterPro" id="IPR036388">
    <property type="entry name" value="WH-like_DNA-bd_sf"/>
</dbReference>
<dbReference type="GO" id="GO:0005673">
    <property type="term" value="C:transcription factor TFIIE complex"/>
    <property type="evidence" value="ECO:0007669"/>
    <property type="project" value="UniProtKB-UniRule"/>
</dbReference>
<dbReference type="Pfam" id="PF02186">
    <property type="entry name" value="TFIIE_beta"/>
    <property type="match status" value="1"/>
</dbReference>
<dbReference type="CDD" id="cd07977">
    <property type="entry name" value="TFIIE_beta_winged_helix"/>
    <property type="match status" value="1"/>
</dbReference>
<feature type="compositionally biased region" description="Basic and acidic residues" evidence="8">
    <location>
        <begin position="1"/>
        <end position="13"/>
    </location>
</feature>
<feature type="compositionally biased region" description="Basic residues" evidence="8">
    <location>
        <begin position="266"/>
        <end position="282"/>
    </location>
</feature>
<protein>
    <recommendedName>
        <fullName evidence="7">Transcription initiation factor IIE subunit beta</fullName>
    </recommendedName>
</protein>
<reference evidence="9" key="1">
    <citation type="submission" date="2022-03" db="EMBL/GenBank/DDBJ databases">
        <authorList>
            <person name="Martin C."/>
        </authorList>
    </citation>
    <scope>NUCLEOTIDE SEQUENCE</scope>
</reference>
<keyword evidence="2 7" id="KW-0805">Transcription regulation</keyword>
<dbReference type="GO" id="GO:0003677">
    <property type="term" value="F:DNA binding"/>
    <property type="evidence" value="ECO:0007669"/>
    <property type="project" value="UniProtKB-UniRule"/>
</dbReference>
<keyword evidence="10" id="KW-1185">Reference proteome</keyword>